<dbReference type="AlphaFoldDB" id="A0A1G9KSL1"/>
<evidence type="ECO:0000313" key="3">
    <source>
        <dbReference type="Proteomes" id="UP000199555"/>
    </source>
</evidence>
<accession>A0A1G9KSL1</accession>
<protein>
    <submittedName>
        <fullName evidence="2">Uncharacterized protein</fullName>
    </submittedName>
</protein>
<keyword evidence="3" id="KW-1185">Reference proteome</keyword>
<gene>
    <name evidence="2" type="ORF">SAMN04487971_11256</name>
</gene>
<feature type="chain" id="PRO_5011546547" evidence="1">
    <location>
        <begin position="21"/>
        <end position="133"/>
    </location>
</feature>
<feature type="signal peptide" evidence="1">
    <location>
        <begin position="1"/>
        <end position="20"/>
    </location>
</feature>
<dbReference type="EMBL" id="FNGE01000012">
    <property type="protein sequence ID" value="SDL52554.1"/>
    <property type="molecule type" value="Genomic_DNA"/>
</dbReference>
<dbReference type="OrthoDB" id="7948811at2"/>
<evidence type="ECO:0000256" key="1">
    <source>
        <dbReference type="SAM" id="SignalP"/>
    </source>
</evidence>
<keyword evidence="1" id="KW-0732">Signal</keyword>
<organism evidence="2 3">
    <name type="scientific">Paracoccus chinensis</name>
    <dbReference type="NCBI Taxonomy" id="525640"/>
    <lineage>
        <taxon>Bacteria</taxon>
        <taxon>Pseudomonadati</taxon>
        <taxon>Pseudomonadota</taxon>
        <taxon>Alphaproteobacteria</taxon>
        <taxon>Rhodobacterales</taxon>
        <taxon>Paracoccaceae</taxon>
        <taxon>Paracoccus</taxon>
    </lineage>
</organism>
<proteinExistence type="predicted"/>
<reference evidence="3" key="1">
    <citation type="submission" date="2016-10" db="EMBL/GenBank/DDBJ databases">
        <authorList>
            <person name="Varghese N."/>
            <person name="Submissions S."/>
        </authorList>
    </citation>
    <scope>NUCLEOTIDE SEQUENCE [LARGE SCALE GENOMIC DNA]</scope>
    <source>
        <strain evidence="3">CGMCC 1.7655</strain>
    </source>
</reference>
<sequence length="133" mass="13587">MKPMLAAALLALATTGAALADGGMTVPLPDTSGLSADEARALITELAQVNVITSNCPAYPVSDAEWTLIAGTGDKLAAQLGLDASAYDKQFYGPAFQLLDDPGACDRVGPRAQPLIARLKAMGGATTPLSRSQ</sequence>
<dbReference type="STRING" id="525640.SAMN04487971_11256"/>
<name>A0A1G9KSL1_9RHOB</name>
<evidence type="ECO:0000313" key="2">
    <source>
        <dbReference type="EMBL" id="SDL52554.1"/>
    </source>
</evidence>
<dbReference type="Proteomes" id="UP000199555">
    <property type="component" value="Unassembled WGS sequence"/>
</dbReference>